<keyword evidence="7 10" id="KW-0653">Protein transport</keyword>
<evidence type="ECO:0000256" key="6">
    <source>
        <dbReference type="ARBA" id="ARBA00022692"/>
    </source>
</evidence>
<dbReference type="AlphaFoldDB" id="A0A849VJ90"/>
<keyword evidence="8 11" id="KW-1133">Transmembrane helix</keyword>
<evidence type="ECO:0000256" key="1">
    <source>
        <dbReference type="ARBA" id="ARBA00004377"/>
    </source>
</evidence>
<evidence type="ECO:0000256" key="9">
    <source>
        <dbReference type="ARBA" id="ARBA00023136"/>
    </source>
</evidence>
<comment type="similarity">
    <text evidence="2 10">Belongs to the GSP M family.</text>
</comment>
<dbReference type="EMBL" id="JABBPG010000006">
    <property type="protein sequence ID" value="NOU51874.1"/>
    <property type="molecule type" value="Genomic_DNA"/>
</dbReference>
<keyword evidence="5 10" id="KW-0997">Cell inner membrane</keyword>
<reference evidence="12 13" key="1">
    <citation type="submission" date="2020-04" db="EMBL/GenBank/DDBJ databases">
        <title>Pseudoalteromonas caenipelagi sp. nov., isolated from a tidal flat.</title>
        <authorList>
            <person name="Park S."/>
            <person name="Yoon J.-H."/>
        </authorList>
    </citation>
    <scope>NUCLEOTIDE SEQUENCE [LARGE SCALE GENOMIC DNA]</scope>
    <source>
        <strain evidence="12 13">JBTF-M23</strain>
    </source>
</reference>
<evidence type="ECO:0000256" key="8">
    <source>
        <dbReference type="ARBA" id="ARBA00022989"/>
    </source>
</evidence>
<evidence type="ECO:0000313" key="12">
    <source>
        <dbReference type="EMBL" id="NOU51874.1"/>
    </source>
</evidence>
<comment type="caution">
    <text evidence="12">The sequence shown here is derived from an EMBL/GenBank/DDBJ whole genome shotgun (WGS) entry which is preliminary data.</text>
</comment>
<evidence type="ECO:0000256" key="7">
    <source>
        <dbReference type="ARBA" id="ARBA00022927"/>
    </source>
</evidence>
<keyword evidence="3 10" id="KW-0813">Transport</keyword>
<evidence type="ECO:0000256" key="2">
    <source>
        <dbReference type="ARBA" id="ARBA00010637"/>
    </source>
</evidence>
<feature type="transmembrane region" description="Helical" evidence="11">
    <location>
        <begin position="20"/>
        <end position="37"/>
    </location>
</feature>
<dbReference type="PIRSF" id="PIRSF006291">
    <property type="entry name" value="GspM"/>
    <property type="match status" value="1"/>
</dbReference>
<dbReference type="InterPro" id="IPR023229">
    <property type="entry name" value="T2SS_M_periplasmic_sf"/>
</dbReference>
<evidence type="ECO:0000313" key="13">
    <source>
        <dbReference type="Proteomes" id="UP000586305"/>
    </source>
</evidence>
<evidence type="ECO:0000256" key="5">
    <source>
        <dbReference type="ARBA" id="ARBA00022519"/>
    </source>
</evidence>
<keyword evidence="13" id="KW-1185">Reference proteome</keyword>
<evidence type="ECO:0000256" key="3">
    <source>
        <dbReference type="ARBA" id="ARBA00022448"/>
    </source>
</evidence>
<sequence>MKEQALKYWQSLKEQEQKLLIVAAIVFVIFFLIMGVFKPLNAAVDKAQSDKARYQALVTWVNNSVVKIKSSASTHQVASTSNLSVLVNRTRGQYQINISKMQPSDNALRLTIDSVEFNKLVAWLDELSNKHGVKIDSLDLAQDSAPGYVRVSRLLLEN</sequence>
<comment type="subcellular location">
    <subcellularLocation>
        <location evidence="1">Cell inner membrane</location>
        <topology evidence="1">Single-pass membrane protein</topology>
    </subcellularLocation>
</comment>
<dbReference type="GO" id="GO:0005886">
    <property type="term" value="C:plasma membrane"/>
    <property type="evidence" value="ECO:0007669"/>
    <property type="project" value="UniProtKB-SubCell"/>
</dbReference>
<evidence type="ECO:0000256" key="10">
    <source>
        <dbReference type="PIRNR" id="PIRNR006291"/>
    </source>
</evidence>
<dbReference type="RefSeq" id="WP_171626924.1">
    <property type="nucleotide sequence ID" value="NZ_JABBPG010000006.1"/>
</dbReference>
<keyword evidence="6 11" id="KW-0812">Transmembrane</keyword>
<dbReference type="Gene3D" id="3.30.1360.100">
    <property type="entry name" value="General secretion pathway protein M, EpsM"/>
    <property type="match status" value="1"/>
</dbReference>
<keyword evidence="9 10" id="KW-0472">Membrane</keyword>
<comment type="function">
    <text evidence="10">Inner membrane component of the type II secretion system required for the energy-dependent secretion of extracellular factors such as proteases and toxins from the periplasm.</text>
</comment>
<protein>
    <recommendedName>
        <fullName evidence="10">Type II secretion system protein M</fullName>
        <shortName evidence="10">T2SS protein M</shortName>
    </recommendedName>
    <alternativeName>
        <fullName evidence="10">General secretion pathway protein M</fullName>
    </alternativeName>
</protein>
<accession>A0A849VJ90</accession>
<evidence type="ECO:0000256" key="4">
    <source>
        <dbReference type="ARBA" id="ARBA00022475"/>
    </source>
</evidence>
<evidence type="ECO:0000256" key="11">
    <source>
        <dbReference type="SAM" id="Phobius"/>
    </source>
</evidence>
<dbReference type="InterPro" id="IPR007690">
    <property type="entry name" value="T2SS_GspM"/>
</dbReference>
<dbReference type="GO" id="GO:0015627">
    <property type="term" value="C:type II protein secretion system complex"/>
    <property type="evidence" value="ECO:0007669"/>
    <property type="project" value="InterPro"/>
</dbReference>
<name>A0A849VJ90_9GAMM</name>
<keyword evidence="4 10" id="KW-1003">Cell membrane</keyword>
<dbReference type="Proteomes" id="UP000586305">
    <property type="component" value="Unassembled WGS sequence"/>
</dbReference>
<dbReference type="SUPFAM" id="SSF103054">
    <property type="entry name" value="General secretion pathway protein M, EpsM"/>
    <property type="match status" value="1"/>
</dbReference>
<proteinExistence type="inferred from homology"/>
<dbReference type="GO" id="GO:0015628">
    <property type="term" value="P:protein secretion by the type II secretion system"/>
    <property type="evidence" value="ECO:0007669"/>
    <property type="project" value="InterPro"/>
</dbReference>
<dbReference type="Pfam" id="PF04612">
    <property type="entry name" value="T2SSM"/>
    <property type="match status" value="1"/>
</dbReference>
<gene>
    <name evidence="12" type="ORF">HG263_15160</name>
</gene>
<organism evidence="12 13">
    <name type="scientific">Pseudoalteromonas caenipelagi</name>
    <dbReference type="NCBI Taxonomy" id="2726988"/>
    <lineage>
        <taxon>Bacteria</taxon>
        <taxon>Pseudomonadati</taxon>
        <taxon>Pseudomonadota</taxon>
        <taxon>Gammaproteobacteria</taxon>
        <taxon>Alteromonadales</taxon>
        <taxon>Pseudoalteromonadaceae</taxon>
        <taxon>Pseudoalteromonas</taxon>
    </lineage>
</organism>